<accession>A0ABZ1YIX7</accession>
<feature type="domain" description="HTH cro/C1-type" evidence="1">
    <location>
        <begin position="9"/>
        <end position="64"/>
    </location>
</feature>
<keyword evidence="3" id="KW-1185">Reference proteome</keyword>
<dbReference type="Proteomes" id="UP001432062">
    <property type="component" value="Chromosome"/>
</dbReference>
<protein>
    <submittedName>
        <fullName evidence="2">Helix-turn-helix domain-containing protein</fullName>
    </submittedName>
</protein>
<organism evidence="2 3">
    <name type="scientific">Nocardia vinacea</name>
    <dbReference type="NCBI Taxonomy" id="96468"/>
    <lineage>
        <taxon>Bacteria</taxon>
        <taxon>Bacillati</taxon>
        <taxon>Actinomycetota</taxon>
        <taxon>Actinomycetes</taxon>
        <taxon>Mycobacteriales</taxon>
        <taxon>Nocardiaceae</taxon>
        <taxon>Nocardia</taxon>
    </lineage>
</organism>
<gene>
    <name evidence="2" type="ORF">OG563_28525</name>
</gene>
<dbReference type="InterPro" id="IPR001387">
    <property type="entry name" value="Cro/C1-type_HTH"/>
</dbReference>
<dbReference type="PROSITE" id="PS50943">
    <property type="entry name" value="HTH_CROC1"/>
    <property type="match status" value="1"/>
</dbReference>
<proteinExistence type="predicted"/>
<dbReference type="CDD" id="cd00093">
    <property type="entry name" value="HTH_XRE"/>
    <property type="match status" value="1"/>
</dbReference>
<dbReference type="SUPFAM" id="SSF47413">
    <property type="entry name" value="lambda repressor-like DNA-binding domains"/>
    <property type="match status" value="1"/>
</dbReference>
<evidence type="ECO:0000259" key="1">
    <source>
        <dbReference type="PROSITE" id="PS50943"/>
    </source>
</evidence>
<evidence type="ECO:0000313" key="3">
    <source>
        <dbReference type="Proteomes" id="UP001432062"/>
    </source>
</evidence>
<dbReference type="InterPro" id="IPR010982">
    <property type="entry name" value="Lambda_DNA-bd_dom_sf"/>
</dbReference>
<dbReference type="Gene3D" id="1.10.260.40">
    <property type="entry name" value="lambda repressor-like DNA-binding domains"/>
    <property type="match status" value="1"/>
</dbReference>
<reference evidence="2" key="1">
    <citation type="submission" date="2022-10" db="EMBL/GenBank/DDBJ databases">
        <title>The complete genomes of actinobacterial strains from the NBC collection.</title>
        <authorList>
            <person name="Joergensen T.S."/>
            <person name="Alvarez Arevalo M."/>
            <person name="Sterndorff E.B."/>
            <person name="Faurdal D."/>
            <person name="Vuksanovic O."/>
            <person name="Mourched A.-S."/>
            <person name="Charusanti P."/>
            <person name="Shaw S."/>
            <person name="Blin K."/>
            <person name="Weber T."/>
        </authorList>
    </citation>
    <scope>NUCLEOTIDE SEQUENCE</scope>
    <source>
        <strain evidence="2">NBC_01482</strain>
    </source>
</reference>
<dbReference type="RefSeq" id="WP_329405705.1">
    <property type="nucleotide sequence ID" value="NZ_CP109441.1"/>
</dbReference>
<dbReference type="EMBL" id="CP109441">
    <property type="protein sequence ID" value="WUV43167.1"/>
    <property type="molecule type" value="Genomic_DNA"/>
</dbReference>
<evidence type="ECO:0000313" key="2">
    <source>
        <dbReference type="EMBL" id="WUV43167.1"/>
    </source>
</evidence>
<name>A0ABZ1YIX7_9NOCA</name>
<dbReference type="SMART" id="SM00530">
    <property type="entry name" value="HTH_XRE"/>
    <property type="match status" value="1"/>
</dbReference>
<dbReference type="Pfam" id="PF01381">
    <property type="entry name" value="HTH_3"/>
    <property type="match status" value="1"/>
</dbReference>
<sequence>MYMTTGEVIRRIRKSIGMTQTELGGLLNFSQPAISGLERGGPASHDVRVLRLVARALQVPLAILVVESDEEADVDRRNFFRAGALGGAGAAMVAANVPAHAASSGIKVGASDVAQITDSINQIHELDLVVGGDRLCHLAAGQARYVQQLLDSGSYNEDTGKALATTTAEMMTAAGWVHYDAERRNAARRYYADAAQTSAAAGDGIATSHALLNASILDLDTDGLEGLPGRQPRPQDSVHLTQAAQDAARRSGGPKVRALTTLREAQALGAASDKPAMEKTLSRAHRAYTSGRGYDPDWVWLPEAEFNGLTGISYVGAGDYNQAVAYLQEAIAGTAQWPRERSVWQLELAHTHIKAGDAAHGCSLLTANFNSISAVGSARLQRKLDAIATAVRPHAAVAEVKQFLGMRATLT</sequence>